<evidence type="ECO:0000313" key="3">
    <source>
        <dbReference type="Proteomes" id="UP001291623"/>
    </source>
</evidence>
<keyword evidence="3" id="KW-1185">Reference proteome</keyword>
<proteinExistence type="predicted"/>
<dbReference type="GO" id="GO:0006511">
    <property type="term" value="P:ubiquitin-dependent protein catabolic process"/>
    <property type="evidence" value="ECO:0007669"/>
    <property type="project" value="InterPro"/>
</dbReference>
<organism evidence="2 3">
    <name type="scientific">Anisodus tanguticus</name>
    <dbReference type="NCBI Taxonomy" id="243964"/>
    <lineage>
        <taxon>Eukaryota</taxon>
        <taxon>Viridiplantae</taxon>
        <taxon>Streptophyta</taxon>
        <taxon>Embryophyta</taxon>
        <taxon>Tracheophyta</taxon>
        <taxon>Spermatophyta</taxon>
        <taxon>Magnoliopsida</taxon>
        <taxon>eudicotyledons</taxon>
        <taxon>Gunneridae</taxon>
        <taxon>Pentapetalae</taxon>
        <taxon>asterids</taxon>
        <taxon>lamiids</taxon>
        <taxon>Solanales</taxon>
        <taxon>Solanaceae</taxon>
        <taxon>Solanoideae</taxon>
        <taxon>Hyoscyameae</taxon>
        <taxon>Anisodus</taxon>
    </lineage>
</organism>
<dbReference type="Pfam" id="PF01466">
    <property type="entry name" value="Skp1"/>
    <property type="match status" value="1"/>
</dbReference>
<reference evidence="2" key="1">
    <citation type="submission" date="2023-12" db="EMBL/GenBank/DDBJ databases">
        <title>Genome assembly of Anisodus tanguticus.</title>
        <authorList>
            <person name="Wang Y.-J."/>
        </authorList>
    </citation>
    <scope>NUCLEOTIDE SEQUENCE</scope>
    <source>
        <strain evidence="2">KB-2021</strain>
        <tissue evidence="2">Leaf</tissue>
    </source>
</reference>
<dbReference type="InterPro" id="IPR016072">
    <property type="entry name" value="Skp1_comp_dimer"/>
</dbReference>
<feature type="domain" description="SKP1 component dimerisation" evidence="1">
    <location>
        <begin position="1"/>
        <end position="29"/>
    </location>
</feature>
<evidence type="ECO:0000313" key="2">
    <source>
        <dbReference type="EMBL" id="KAK4353440.1"/>
    </source>
</evidence>
<sequence length="100" mass="11801">MDIYAQAIADEIKDMSIETVREMFGIDYDQLAKYCASMGESAMISFTTSQRMQRDHFKGDKWQMSSIKTIKQFPIMVLADRIIHIIYKKKLQIFETFLFE</sequence>
<gene>
    <name evidence="2" type="ORF">RND71_028958</name>
</gene>
<comment type="caution">
    <text evidence="2">The sequence shown here is derived from an EMBL/GenBank/DDBJ whole genome shotgun (WGS) entry which is preliminary data.</text>
</comment>
<name>A0AAE1VAJ0_9SOLA</name>
<dbReference type="EMBL" id="JAVYJV010000015">
    <property type="protein sequence ID" value="KAK4353440.1"/>
    <property type="molecule type" value="Genomic_DNA"/>
</dbReference>
<accession>A0AAE1VAJ0</accession>
<evidence type="ECO:0000259" key="1">
    <source>
        <dbReference type="Pfam" id="PF01466"/>
    </source>
</evidence>
<dbReference type="Proteomes" id="UP001291623">
    <property type="component" value="Unassembled WGS sequence"/>
</dbReference>
<protein>
    <recommendedName>
        <fullName evidence="1">SKP1 component dimerisation domain-containing protein</fullName>
    </recommendedName>
</protein>
<dbReference type="AlphaFoldDB" id="A0AAE1VAJ0"/>